<proteinExistence type="predicted"/>
<dbReference type="SUPFAM" id="SSF64268">
    <property type="entry name" value="PX domain"/>
    <property type="match status" value="2"/>
</dbReference>
<dbReference type="InterPro" id="IPR036871">
    <property type="entry name" value="PX_dom_sf"/>
</dbReference>
<feature type="domain" description="PX" evidence="2">
    <location>
        <begin position="2"/>
        <end position="123"/>
    </location>
</feature>
<keyword evidence="4" id="KW-1185">Reference proteome</keyword>
<dbReference type="InterPro" id="IPR001683">
    <property type="entry name" value="PX_dom"/>
</dbReference>
<gene>
    <name evidence="3" type="ORF">TrVE_jg4695</name>
</gene>
<evidence type="ECO:0000313" key="4">
    <source>
        <dbReference type="Proteomes" id="UP001165160"/>
    </source>
</evidence>
<feature type="compositionally biased region" description="Acidic residues" evidence="1">
    <location>
        <begin position="304"/>
        <end position="319"/>
    </location>
</feature>
<feature type="domain" description="PX" evidence="2">
    <location>
        <begin position="132"/>
        <end position="247"/>
    </location>
</feature>
<dbReference type="Proteomes" id="UP001165160">
    <property type="component" value="Unassembled WGS sequence"/>
</dbReference>
<organism evidence="3 4">
    <name type="scientific">Triparma verrucosa</name>
    <dbReference type="NCBI Taxonomy" id="1606542"/>
    <lineage>
        <taxon>Eukaryota</taxon>
        <taxon>Sar</taxon>
        <taxon>Stramenopiles</taxon>
        <taxon>Ochrophyta</taxon>
        <taxon>Bolidophyceae</taxon>
        <taxon>Parmales</taxon>
        <taxon>Triparmaceae</taxon>
        <taxon>Triparma</taxon>
    </lineage>
</organism>
<dbReference type="PANTHER" id="PTHR22775">
    <property type="entry name" value="SORTING NEXIN"/>
    <property type="match status" value="1"/>
</dbReference>
<dbReference type="EMBL" id="BRXX01000241">
    <property type="protein sequence ID" value="GMH99956.1"/>
    <property type="molecule type" value="Genomic_DNA"/>
</dbReference>
<feature type="compositionally biased region" description="Low complexity" evidence="1">
    <location>
        <begin position="366"/>
        <end position="378"/>
    </location>
</feature>
<evidence type="ECO:0000259" key="2">
    <source>
        <dbReference type="PROSITE" id="PS50195"/>
    </source>
</evidence>
<accession>A0A9W7BYN2</accession>
<dbReference type="AlphaFoldDB" id="A0A9W7BYN2"/>
<dbReference type="Gene3D" id="3.30.1520.10">
    <property type="entry name" value="Phox-like domain"/>
    <property type="match status" value="2"/>
</dbReference>
<comment type="caution">
    <text evidence="3">The sequence shown here is derived from an EMBL/GenBank/DDBJ whole genome shotgun (WGS) entry which is preliminary data.</text>
</comment>
<sequence length="605" mass="67182">MVELKIGVIDNRYSRQGGFNHVTYVIEVTCLDQASAKRFAAPTVSQVHRRFREFHALYEKLTTANSLIADLRFPSRVTLVESDVRAKRQQKLDVFLKEAYRMCLGNDECLSILYAFLGVSTSGISCTVLAFKELPVEPSSEDREDKNAKTKVFYTVKVVDIDKNCFNVERRFSEFYELHQKTKKYNNKRLTHGCEFPSRVLGAGGTAAVRIRRQQLEDWLYQLNAIYPMTPELQATIFEFADLDSNGFSKARNQASKVKEAQPNRRASAIQVEDDVEDGQQGAALLDSVLEDDERVRRHTFGDGDGENFEQEFEQEQEQEQERIDVQTSTVPIQIPLPIPPPLTERVVANFGPSSNISDITKSWDPSPRSGPSSVASSLTDVDEGGGELGGKKAKKRRSSGKEVLRSIGKGLSKIGLSKKKLFKKKNKAGGAGGGGGGGGGAMLTVHDHLEKLENEQELLGAKELIEEFDIMGGCSGNSTETARVVLAIVLQHSASTRFHELLLHAMEFLYKHTRQEGNVDFKELSSLGGVAVLCYSLKKNIGQVNHVKNILELLYDVSRVDSEFKGSLPPYAKQTFRDCSLLLGSGGGDWDIHLKALKEIAEKL</sequence>
<dbReference type="PANTHER" id="PTHR22775:SF3">
    <property type="entry name" value="SORTING NEXIN-13"/>
    <property type="match status" value="1"/>
</dbReference>
<dbReference type="GO" id="GO:0035091">
    <property type="term" value="F:phosphatidylinositol binding"/>
    <property type="evidence" value="ECO:0007669"/>
    <property type="project" value="InterPro"/>
</dbReference>
<name>A0A9W7BYN2_9STRA</name>
<feature type="region of interest" description="Disordered" evidence="1">
    <location>
        <begin position="355"/>
        <end position="404"/>
    </location>
</feature>
<protein>
    <recommendedName>
        <fullName evidence="2">PX domain-containing protein</fullName>
    </recommendedName>
</protein>
<reference evidence="4" key="1">
    <citation type="journal article" date="2023" name="Commun. Biol.">
        <title>Genome analysis of Parmales, the sister group of diatoms, reveals the evolutionary specialization of diatoms from phago-mixotrophs to photoautotrophs.</title>
        <authorList>
            <person name="Ban H."/>
            <person name="Sato S."/>
            <person name="Yoshikawa S."/>
            <person name="Yamada K."/>
            <person name="Nakamura Y."/>
            <person name="Ichinomiya M."/>
            <person name="Sato N."/>
            <person name="Blanc-Mathieu R."/>
            <person name="Endo H."/>
            <person name="Kuwata A."/>
            <person name="Ogata H."/>
        </authorList>
    </citation>
    <scope>NUCLEOTIDE SEQUENCE [LARGE SCALE GENOMIC DNA]</scope>
    <source>
        <strain evidence="4">NIES 3699</strain>
    </source>
</reference>
<evidence type="ECO:0000256" key="1">
    <source>
        <dbReference type="SAM" id="MobiDB-lite"/>
    </source>
</evidence>
<dbReference type="CDD" id="cd06093">
    <property type="entry name" value="PX_domain"/>
    <property type="match status" value="2"/>
</dbReference>
<evidence type="ECO:0000313" key="3">
    <source>
        <dbReference type="EMBL" id="GMH99956.1"/>
    </source>
</evidence>
<feature type="region of interest" description="Disordered" evidence="1">
    <location>
        <begin position="299"/>
        <end position="326"/>
    </location>
</feature>
<dbReference type="SMART" id="SM00312">
    <property type="entry name" value="PX"/>
    <property type="match status" value="2"/>
</dbReference>
<dbReference type="Pfam" id="PF00787">
    <property type="entry name" value="PX"/>
    <property type="match status" value="2"/>
</dbReference>
<dbReference type="PROSITE" id="PS50195">
    <property type="entry name" value="PX"/>
    <property type="match status" value="2"/>
</dbReference>